<evidence type="ECO:0000313" key="4">
    <source>
        <dbReference type="Proteomes" id="UP000315783"/>
    </source>
</evidence>
<dbReference type="Proteomes" id="UP000315783">
    <property type="component" value="Unassembled WGS sequence"/>
</dbReference>
<sequence>MTAFKYPGFDLDLRCIEREGYPLGFPNAKGGESKVLQIREVAMMMLMDQITDKPNWHEKVFNEEIVQKWRQGAAEQPEAALFARIMEGKESARIRQPPKIITARAFEYARLIPTLDSSRFCVVKSDLLFSESLRLSLVKAFDILRADQAEDIDWHPQSNDMVQNLVHPSMYPFVYGQGGAISQPFKVNRGRPADVADQYWSRKFQWLPCNASFQDNGSVRITSYINNLHPVRYQGIYQTIEKAIAAAIPLWDQCLQEYEGYDRMEITGRSKSRFKGIAKADDEDVSLWSDFDMEYFLTADMPVSDEGEKSIANGYFYGPRHFYEAVEAYQKLKTGKVLDLASTGPELNHDPTALVEEKRAYRKWLETRVPLYPEPLPFEEIDYAPEESIRTIYEQDGLQVIVKMASIELTPEKPEFPAGGWHLEGMMNEKIVATALFYLDSENVTESHVAFRAQTSPSLSGHVETGQDAYNWLENVHGTCLGHAYAQCWQPYGDVKTPQGRILAFPNTLQHRVSPLKLQDPSKPGHRRFLALWLVDPHVRVISTANVPPQQTDWWEKSSPAPAGLMTREEAREQRLALMKERSIGQHDLDHHWRSVQYSFCEH</sequence>
<dbReference type="Pfam" id="PF21666">
    <property type="entry name" value="DUF4246_N"/>
    <property type="match status" value="1"/>
</dbReference>
<dbReference type="PANTHER" id="PTHR33119:SF1">
    <property type="entry name" value="FE2OG DIOXYGENASE DOMAIN-CONTAINING PROTEIN"/>
    <property type="match status" value="1"/>
</dbReference>
<feature type="domain" description="DUF4246" evidence="1">
    <location>
        <begin position="103"/>
        <end position="557"/>
    </location>
</feature>
<dbReference type="InterPro" id="IPR049207">
    <property type="entry name" value="DUF4246_N"/>
</dbReference>
<protein>
    <submittedName>
        <fullName evidence="3">DUF1665 domain-containing protein</fullName>
    </submittedName>
</protein>
<dbReference type="OrthoDB" id="4866493at2759"/>
<comment type="caution">
    <text evidence="3">The sequence shown here is derived from an EMBL/GenBank/DDBJ whole genome shotgun (WGS) entry which is preliminary data.</text>
</comment>
<dbReference type="AlphaFoldDB" id="A0A545W310"/>
<reference evidence="3 4" key="1">
    <citation type="journal article" date="2019" name="Appl. Microbiol. Biotechnol.">
        <title>Genome sequence of Isaria javanica and comparative genome analysis insights into family S53 peptidase evolution in fungal entomopathogens.</title>
        <authorList>
            <person name="Lin R."/>
            <person name="Zhang X."/>
            <person name="Xin B."/>
            <person name="Zou M."/>
            <person name="Gao Y."/>
            <person name="Qin F."/>
            <person name="Hu Q."/>
            <person name="Xie B."/>
            <person name="Cheng X."/>
        </authorList>
    </citation>
    <scope>NUCLEOTIDE SEQUENCE [LARGE SCALE GENOMIC DNA]</scope>
    <source>
        <strain evidence="3 4">IJ1G</strain>
    </source>
</reference>
<gene>
    <name evidence="3" type="ORF">IF1G_04374</name>
</gene>
<evidence type="ECO:0000313" key="3">
    <source>
        <dbReference type="EMBL" id="TQV97134.1"/>
    </source>
</evidence>
<dbReference type="STRING" id="43265.A0A545W310"/>
<dbReference type="PANTHER" id="PTHR33119">
    <property type="entry name" value="IFI3P"/>
    <property type="match status" value="1"/>
</dbReference>
<proteinExistence type="predicted"/>
<feature type="domain" description="DUF4246" evidence="2">
    <location>
        <begin position="6"/>
        <end position="71"/>
    </location>
</feature>
<evidence type="ECO:0000259" key="1">
    <source>
        <dbReference type="Pfam" id="PF14033"/>
    </source>
</evidence>
<keyword evidence="4" id="KW-1185">Reference proteome</keyword>
<organism evidence="3 4">
    <name type="scientific">Cordyceps javanica</name>
    <dbReference type="NCBI Taxonomy" id="43265"/>
    <lineage>
        <taxon>Eukaryota</taxon>
        <taxon>Fungi</taxon>
        <taxon>Dikarya</taxon>
        <taxon>Ascomycota</taxon>
        <taxon>Pezizomycotina</taxon>
        <taxon>Sordariomycetes</taxon>
        <taxon>Hypocreomycetidae</taxon>
        <taxon>Hypocreales</taxon>
        <taxon>Cordycipitaceae</taxon>
        <taxon>Cordyceps</taxon>
    </lineage>
</organism>
<accession>A0A545W310</accession>
<dbReference type="InterPro" id="IPR025340">
    <property type="entry name" value="DUF4246"/>
</dbReference>
<dbReference type="Pfam" id="PF14033">
    <property type="entry name" value="DUF4246"/>
    <property type="match status" value="1"/>
</dbReference>
<dbReference type="InterPro" id="IPR049192">
    <property type="entry name" value="DUF4246_C"/>
</dbReference>
<evidence type="ECO:0000259" key="2">
    <source>
        <dbReference type="Pfam" id="PF21666"/>
    </source>
</evidence>
<dbReference type="EMBL" id="SPUK01000005">
    <property type="protein sequence ID" value="TQV97134.1"/>
    <property type="molecule type" value="Genomic_DNA"/>
</dbReference>
<name>A0A545W310_9HYPO</name>